<dbReference type="GO" id="GO:0016020">
    <property type="term" value="C:membrane"/>
    <property type="evidence" value="ECO:0007669"/>
    <property type="project" value="GOC"/>
</dbReference>
<organism evidence="2 3">
    <name type="scientific">Bimuria novae-zelandiae CBS 107.79</name>
    <dbReference type="NCBI Taxonomy" id="1447943"/>
    <lineage>
        <taxon>Eukaryota</taxon>
        <taxon>Fungi</taxon>
        <taxon>Dikarya</taxon>
        <taxon>Ascomycota</taxon>
        <taxon>Pezizomycotina</taxon>
        <taxon>Dothideomycetes</taxon>
        <taxon>Pleosporomycetidae</taxon>
        <taxon>Pleosporales</taxon>
        <taxon>Massarineae</taxon>
        <taxon>Didymosphaeriaceae</taxon>
        <taxon>Bimuria</taxon>
    </lineage>
</organism>
<keyword evidence="1" id="KW-0472">Membrane</keyword>
<dbReference type="InterPro" id="IPR009305">
    <property type="entry name" value="Mpo1-like"/>
</dbReference>
<evidence type="ECO:0000313" key="2">
    <source>
        <dbReference type="EMBL" id="KAF1969771.1"/>
    </source>
</evidence>
<feature type="transmembrane region" description="Helical" evidence="1">
    <location>
        <begin position="46"/>
        <end position="71"/>
    </location>
</feature>
<keyword evidence="3" id="KW-1185">Reference proteome</keyword>
<feature type="transmembrane region" description="Helical" evidence="1">
    <location>
        <begin position="116"/>
        <end position="133"/>
    </location>
</feature>
<gene>
    <name evidence="2" type="ORF">BU23DRAFT_557395</name>
</gene>
<evidence type="ECO:0000313" key="3">
    <source>
        <dbReference type="Proteomes" id="UP000800036"/>
    </source>
</evidence>
<feature type="transmembrane region" description="Helical" evidence="1">
    <location>
        <begin position="83"/>
        <end position="101"/>
    </location>
</feature>
<dbReference type="AlphaFoldDB" id="A0A6A5UXQ5"/>
<dbReference type="GO" id="GO:0046521">
    <property type="term" value="P:sphingoid catabolic process"/>
    <property type="evidence" value="ECO:0007669"/>
    <property type="project" value="TreeGrafter"/>
</dbReference>
<keyword evidence="1" id="KW-0812">Transmembrane</keyword>
<dbReference type="Pfam" id="PF06127">
    <property type="entry name" value="Mpo1-like"/>
    <property type="match status" value="1"/>
</dbReference>
<sequence>MACVPLLLASGQILGTNTGSFRTPDLLSRLNLPLNFTSLASLNYATLYLILSPNVAGAVVGPLILSGAVFANRIVKKYDRTKLNTIAAAVHVVSWILQFVGHGKFEGRKPALLDNLVQAFFLAPLFVWYEMLFKLGFYKDLKKEVDAAIAVEITKLKAKKN</sequence>
<dbReference type="OrthoDB" id="2124888at2759"/>
<keyword evidence="1" id="KW-1133">Transmembrane helix</keyword>
<dbReference type="EMBL" id="ML976706">
    <property type="protein sequence ID" value="KAF1969771.1"/>
    <property type="molecule type" value="Genomic_DNA"/>
</dbReference>
<evidence type="ECO:0008006" key="4">
    <source>
        <dbReference type="Google" id="ProtNLM"/>
    </source>
</evidence>
<name>A0A6A5UXQ5_9PLEO</name>
<dbReference type="GO" id="GO:0005783">
    <property type="term" value="C:endoplasmic reticulum"/>
    <property type="evidence" value="ECO:0007669"/>
    <property type="project" value="TreeGrafter"/>
</dbReference>
<dbReference type="Proteomes" id="UP000800036">
    <property type="component" value="Unassembled WGS sequence"/>
</dbReference>
<proteinExistence type="predicted"/>
<reference evidence="2" key="1">
    <citation type="journal article" date="2020" name="Stud. Mycol.">
        <title>101 Dothideomycetes genomes: a test case for predicting lifestyles and emergence of pathogens.</title>
        <authorList>
            <person name="Haridas S."/>
            <person name="Albert R."/>
            <person name="Binder M."/>
            <person name="Bloem J."/>
            <person name="Labutti K."/>
            <person name="Salamov A."/>
            <person name="Andreopoulos B."/>
            <person name="Baker S."/>
            <person name="Barry K."/>
            <person name="Bills G."/>
            <person name="Bluhm B."/>
            <person name="Cannon C."/>
            <person name="Castanera R."/>
            <person name="Culley D."/>
            <person name="Daum C."/>
            <person name="Ezra D."/>
            <person name="Gonzalez J."/>
            <person name="Henrissat B."/>
            <person name="Kuo A."/>
            <person name="Liang C."/>
            <person name="Lipzen A."/>
            <person name="Lutzoni F."/>
            <person name="Magnuson J."/>
            <person name="Mondo S."/>
            <person name="Nolan M."/>
            <person name="Ohm R."/>
            <person name="Pangilinan J."/>
            <person name="Park H.-J."/>
            <person name="Ramirez L."/>
            <person name="Alfaro M."/>
            <person name="Sun H."/>
            <person name="Tritt A."/>
            <person name="Yoshinaga Y."/>
            <person name="Zwiers L.-H."/>
            <person name="Turgeon B."/>
            <person name="Goodwin S."/>
            <person name="Spatafora J."/>
            <person name="Crous P."/>
            <person name="Grigoriev I."/>
        </authorList>
    </citation>
    <scope>NUCLEOTIDE SEQUENCE</scope>
    <source>
        <strain evidence="2">CBS 107.79</strain>
    </source>
</reference>
<evidence type="ECO:0000256" key="1">
    <source>
        <dbReference type="SAM" id="Phobius"/>
    </source>
</evidence>
<dbReference type="PANTHER" id="PTHR28026:SF9">
    <property type="entry name" value="2-HYDROXY-PALMITIC ACID DIOXYGENASE MPO1"/>
    <property type="match status" value="1"/>
</dbReference>
<dbReference type="PANTHER" id="PTHR28026">
    <property type="entry name" value="DUF962 DOMAIN PROTEIN (AFU_ORTHOLOGUE AFUA_8G05310)"/>
    <property type="match status" value="1"/>
</dbReference>
<protein>
    <recommendedName>
        <fullName evidence="4">DUF962-domain-containing protein</fullName>
    </recommendedName>
</protein>
<accession>A0A6A5UXQ5</accession>